<sequence>MAVENLKIYGSQSQGNNGTGRGNDWHVTITSLCSYLCNLTQPFLDHCKLYIIQFLATTLPIAPSYPDSTPTSSRATMFTRRFLQRAPRAVVSQPRFLSTTAPRFASKDTGDKDTLKPRSNEYSKSGSDDSAAASDAAFNPQKTSPESAERTTEAEGKEDSAEADPLTVSPGNPEVSKPRPAQEGGSSSGIRTKKSGGGSPNKSGGNQSG</sequence>
<dbReference type="PANTHER" id="PTHR42090:SF1">
    <property type="match status" value="1"/>
</dbReference>
<dbReference type="Proteomes" id="UP000799764">
    <property type="component" value="Unassembled WGS sequence"/>
</dbReference>
<dbReference type="EMBL" id="MU001513">
    <property type="protein sequence ID" value="KAF2438146.1"/>
    <property type="molecule type" value="Genomic_DNA"/>
</dbReference>
<feature type="compositionally biased region" description="Basic and acidic residues" evidence="1">
    <location>
        <begin position="147"/>
        <end position="160"/>
    </location>
</feature>
<evidence type="ECO:0000313" key="3">
    <source>
        <dbReference type="Proteomes" id="UP000799764"/>
    </source>
</evidence>
<keyword evidence="3" id="KW-1185">Reference proteome</keyword>
<name>A0A9P4P801_9PLEO</name>
<organism evidence="2 3">
    <name type="scientific">Karstenula rhodostoma CBS 690.94</name>
    <dbReference type="NCBI Taxonomy" id="1392251"/>
    <lineage>
        <taxon>Eukaryota</taxon>
        <taxon>Fungi</taxon>
        <taxon>Dikarya</taxon>
        <taxon>Ascomycota</taxon>
        <taxon>Pezizomycotina</taxon>
        <taxon>Dothideomycetes</taxon>
        <taxon>Pleosporomycetidae</taxon>
        <taxon>Pleosporales</taxon>
        <taxon>Massarineae</taxon>
        <taxon>Didymosphaeriaceae</taxon>
        <taxon>Karstenula</taxon>
    </lineage>
</organism>
<dbReference type="OrthoDB" id="4220319at2759"/>
<comment type="caution">
    <text evidence="2">The sequence shown here is derived from an EMBL/GenBank/DDBJ whole genome shotgun (WGS) entry which is preliminary data.</text>
</comment>
<evidence type="ECO:0000313" key="2">
    <source>
        <dbReference type="EMBL" id="KAF2438146.1"/>
    </source>
</evidence>
<feature type="compositionally biased region" description="Low complexity" evidence="1">
    <location>
        <begin position="128"/>
        <end position="137"/>
    </location>
</feature>
<feature type="compositionally biased region" description="Basic and acidic residues" evidence="1">
    <location>
        <begin position="105"/>
        <end position="121"/>
    </location>
</feature>
<evidence type="ECO:0000256" key="1">
    <source>
        <dbReference type="SAM" id="MobiDB-lite"/>
    </source>
</evidence>
<accession>A0A9P4P801</accession>
<protein>
    <submittedName>
        <fullName evidence="2">Uncharacterized protein</fullName>
    </submittedName>
</protein>
<proteinExistence type="predicted"/>
<feature type="compositionally biased region" description="Low complexity" evidence="1">
    <location>
        <begin position="200"/>
        <end position="209"/>
    </location>
</feature>
<dbReference type="PANTHER" id="PTHR42090">
    <property type="match status" value="1"/>
</dbReference>
<gene>
    <name evidence="2" type="ORF">P171DRAFT_491435</name>
</gene>
<dbReference type="AlphaFoldDB" id="A0A9P4P801"/>
<feature type="region of interest" description="Disordered" evidence="1">
    <location>
        <begin position="89"/>
        <end position="209"/>
    </location>
</feature>
<reference evidence="2" key="1">
    <citation type="journal article" date="2020" name="Stud. Mycol.">
        <title>101 Dothideomycetes genomes: a test case for predicting lifestyles and emergence of pathogens.</title>
        <authorList>
            <person name="Haridas S."/>
            <person name="Albert R."/>
            <person name="Binder M."/>
            <person name="Bloem J."/>
            <person name="Labutti K."/>
            <person name="Salamov A."/>
            <person name="Andreopoulos B."/>
            <person name="Baker S."/>
            <person name="Barry K."/>
            <person name="Bills G."/>
            <person name="Bluhm B."/>
            <person name="Cannon C."/>
            <person name="Castanera R."/>
            <person name="Culley D."/>
            <person name="Daum C."/>
            <person name="Ezra D."/>
            <person name="Gonzalez J."/>
            <person name="Henrissat B."/>
            <person name="Kuo A."/>
            <person name="Liang C."/>
            <person name="Lipzen A."/>
            <person name="Lutzoni F."/>
            <person name="Magnuson J."/>
            <person name="Mondo S."/>
            <person name="Nolan M."/>
            <person name="Ohm R."/>
            <person name="Pangilinan J."/>
            <person name="Park H.-J."/>
            <person name="Ramirez L."/>
            <person name="Alfaro M."/>
            <person name="Sun H."/>
            <person name="Tritt A."/>
            <person name="Yoshinaga Y."/>
            <person name="Zwiers L.-H."/>
            <person name="Turgeon B."/>
            <person name="Goodwin S."/>
            <person name="Spatafora J."/>
            <person name="Crous P."/>
            <person name="Grigoriev I."/>
        </authorList>
    </citation>
    <scope>NUCLEOTIDE SEQUENCE</scope>
    <source>
        <strain evidence="2">CBS 690.94</strain>
    </source>
</reference>